<dbReference type="Pfam" id="PF00561">
    <property type="entry name" value="Abhydrolase_1"/>
    <property type="match status" value="1"/>
</dbReference>
<evidence type="ECO:0000313" key="3">
    <source>
        <dbReference type="Proteomes" id="UP001595741"/>
    </source>
</evidence>
<sequence>MPAIAPSSEHWIGTAHGRLYARRWQAADDAGQLAPIVLLHDSLGCVQLWRDFPARLAAHSGRTVIGYDRLGFGRSDPHHDSLGADFIQQEAAEFFPALRAHFDLQRFVVLGHSVGGGMAVQCAARYASACDGLITIAAQAFVEERTRQGILAAQRQFQQPEPRQRLQRYHGAKAPWVLAAWIDTWLSPAFADWSLQPVLPQVRCASLVLHGSDDEYGSRRHPEQLAAGLGGPVQLELMPAVRHLPHREQEAWVLARIARFLAPAAGG</sequence>
<dbReference type="PANTHER" id="PTHR43689">
    <property type="entry name" value="HYDROLASE"/>
    <property type="match status" value="1"/>
</dbReference>
<dbReference type="GO" id="GO:0016787">
    <property type="term" value="F:hydrolase activity"/>
    <property type="evidence" value="ECO:0007669"/>
    <property type="project" value="UniProtKB-KW"/>
</dbReference>
<organism evidence="2 3">
    <name type="scientific">Vogesella facilis</name>
    <dbReference type="NCBI Taxonomy" id="1655232"/>
    <lineage>
        <taxon>Bacteria</taxon>
        <taxon>Pseudomonadati</taxon>
        <taxon>Pseudomonadota</taxon>
        <taxon>Betaproteobacteria</taxon>
        <taxon>Neisseriales</taxon>
        <taxon>Chromobacteriaceae</taxon>
        <taxon>Vogesella</taxon>
    </lineage>
</organism>
<comment type="caution">
    <text evidence="2">The sequence shown here is derived from an EMBL/GenBank/DDBJ whole genome shotgun (WGS) entry which is preliminary data.</text>
</comment>
<accession>A0ABV7RLE4</accession>
<reference evidence="3" key="1">
    <citation type="journal article" date="2019" name="Int. J. Syst. Evol. Microbiol.">
        <title>The Global Catalogue of Microorganisms (GCM) 10K type strain sequencing project: providing services to taxonomists for standard genome sequencing and annotation.</title>
        <authorList>
            <consortium name="The Broad Institute Genomics Platform"/>
            <consortium name="The Broad Institute Genome Sequencing Center for Infectious Disease"/>
            <person name="Wu L."/>
            <person name="Ma J."/>
        </authorList>
    </citation>
    <scope>NUCLEOTIDE SEQUENCE [LARGE SCALE GENOMIC DNA]</scope>
    <source>
        <strain evidence="3">KCTC 42742</strain>
    </source>
</reference>
<evidence type="ECO:0000259" key="1">
    <source>
        <dbReference type="Pfam" id="PF00561"/>
    </source>
</evidence>
<proteinExistence type="predicted"/>
<protein>
    <submittedName>
        <fullName evidence="2">Alpha/beta fold hydrolase</fullName>
    </submittedName>
</protein>
<dbReference type="Gene3D" id="3.40.50.1820">
    <property type="entry name" value="alpha/beta hydrolase"/>
    <property type="match status" value="1"/>
</dbReference>
<gene>
    <name evidence="2" type="ORF">ACFOLG_13860</name>
</gene>
<name>A0ABV7RLE4_9NEIS</name>
<dbReference type="RefSeq" id="WP_386092844.1">
    <property type="nucleotide sequence ID" value="NZ_JBHRXN010000032.1"/>
</dbReference>
<dbReference type="EMBL" id="JBHRXN010000032">
    <property type="protein sequence ID" value="MFC3533266.1"/>
    <property type="molecule type" value="Genomic_DNA"/>
</dbReference>
<evidence type="ECO:0000313" key="2">
    <source>
        <dbReference type="EMBL" id="MFC3533266.1"/>
    </source>
</evidence>
<dbReference type="InterPro" id="IPR000073">
    <property type="entry name" value="AB_hydrolase_1"/>
</dbReference>
<dbReference type="SUPFAM" id="SSF53474">
    <property type="entry name" value="alpha/beta-Hydrolases"/>
    <property type="match status" value="1"/>
</dbReference>
<dbReference type="Proteomes" id="UP001595741">
    <property type="component" value="Unassembled WGS sequence"/>
</dbReference>
<keyword evidence="2" id="KW-0378">Hydrolase</keyword>
<keyword evidence="3" id="KW-1185">Reference proteome</keyword>
<feature type="domain" description="AB hydrolase-1" evidence="1">
    <location>
        <begin position="35"/>
        <end position="194"/>
    </location>
</feature>
<dbReference type="PANTHER" id="PTHR43689:SF8">
    <property type="entry name" value="ALPHA_BETA-HYDROLASES SUPERFAMILY PROTEIN"/>
    <property type="match status" value="1"/>
</dbReference>
<dbReference type="InterPro" id="IPR029058">
    <property type="entry name" value="AB_hydrolase_fold"/>
</dbReference>